<dbReference type="EMBL" id="MYFO01000019">
    <property type="protein sequence ID" value="TFE86411.1"/>
    <property type="molecule type" value="Genomic_DNA"/>
</dbReference>
<comment type="caution">
    <text evidence="1">The sequence shown here is derived from an EMBL/GenBank/DDBJ whole genome shotgun (WGS) entry which is preliminary data.</text>
</comment>
<protein>
    <submittedName>
        <fullName evidence="1">Uncharacterized protein</fullName>
    </submittedName>
</protein>
<name>A0A4Y8PZZ3_9BACL</name>
<evidence type="ECO:0000313" key="2">
    <source>
        <dbReference type="Proteomes" id="UP000298246"/>
    </source>
</evidence>
<dbReference type="RefSeq" id="WP_134754257.1">
    <property type="nucleotide sequence ID" value="NZ_MYFO02000014.1"/>
</dbReference>
<organism evidence="1 2">
    <name type="scientific">Paenibacillus athensensis</name>
    <dbReference type="NCBI Taxonomy" id="1967502"/>
    <lineage>
        <taxon>Bacteria</taxon>
        <taxon>Bacillati</taxon>
        <taxon>Bacillota</taxon>
        <taxon>Bacilli</taxon>
        <taxon>Bacillales</taxon>
        <taxon>Paenibacillaceae</taxon>
        <taxon>Paenibacillus</taxon>
    </lineage>
</organism>
<reference evidence="1 2" key="1">
    <citation type="submission" date="2017-03" db="EMBL/GenBank/DDBJ databases">
        <title>Isolation of Levoglucosan Utilizing Bacteria.</title>
        <authorList>
            <person name="Arya A.S."/>
        </authorList>
    </citation>
    <scope>NUCLEOTIDE SEQUENCE [LARGE SCALE GENOMIC DNA]</scope>
    <source>
        <strain evidence="1 2">MEC069</strain>
    </source>
</reference>
<evidence type="ECO:0000313" key="1">
    <source>
        <dbReference type="EMBL" id="TFE86411.1"/>
    </source>
</evidence>
<dbReference type="AlphaFoldDB" id="A0A4Y8PZZ3"/>
<dbReference type="Proteomes" id="UP000298246">
    <property type="component" value="Unassembled WGS sequence"/>
</dbReference>
<proteinExistence type="predicted"/>
<sequence length="76" mass="8418">MRVIEAKVCYPINATGGLNVQIEGTSKEIYGGAADRFAVEIANAEGWNGNGRGSIGIPVRKGIDFYTRAYWFYEKR</sequence>
<keyword evidence="2" id="KW-1185">Reference proteome</keyword>
<accession>A0A4Y8PZZ3</accession>
<dbReference type="OrthoDB" id="2627060at2"/>
<gene>
    <name evidence="1" type="ORF">B5M42_15100</name>
</gene>